<dbReference type="Proteomes" id="UP001151295">
    <property type="component" value="Unassembled WGS sequence"/>
</dbReference>
<feature type="region of interest" description="Disordered" evidence="1">
    <location>
        <begin position="1"/>
        <end position="21"/>
    </location>
</feature>
<accession>A0ABQ8PYD8</accession>
<organism evidence="2 3">
    <name type="scientific">Coemansia umbellata</name>
    <dbReference type="NCBI Taxonomy" id="1424467"/>
    <lineage>
        <taxon>Eukaryota</taxon>
        <taxon>Fungi</taxon>
        <taxon>Fungi incertae sedis</taxon>
        <taxon>Zoopagomycota</taxon>
        <taxon>Kickxellomycotina</taxon>
        <taxon>Kickxellomycetes</taxon>
        <taxon>Kickxellales</taxon>
        <taxon>Kickxellaceae</taxon>
        <taxon>Coemansia</taxon>
    </lineage>
</organism>
<dbReference type="Pfam" id="PF10175">
    <property type="entry name" value="MPP6"/>
    <property type="match status" value="1"/>
</dbReference>
<comment type="caution">
    <text evidence="2">The sequence shown here is derived from an EMBL/GenBank/DDBJ whole genome shotgun (WGS) entry which is preliminary data.</text>
</comment>
<evidence type="ECO:0008006" key="4">
    <source>
        <dbReference type="Google" id="ProtNLM"/>
    </source>
</evidence>
<dbReference type="PANTHER" id="PTHR13582">
    <property type="entry name" value="M-PHASE PHOSPHOPROTEIN 6"/>
    <property type="match status" value="1"/>
</dbReference>
<dbReference type="EMBL" id="JANBQD010000001">
    <property type="protein sequence ID" value="KAJ1996322.1"/>
    <property type="molecule type" value="Genomic_DNA"/>
</dbReference>
<name>A0ABQ8PYD8_9FUNG</name>
<feature type="region of interest" description="Disordered" evidence="1">
    <location>
        <begin position="81"/>
        <end position="172"/>
    </location>
</feature>
<gene>
    <name evidence="2" type="ORF">EDC05_000212</name>
</gene>
<evidence type="ECO:0000256" key="1">
    <source>
        <dbReference type="SAM" id="MobiDB-lite"/>
    </source>
</evidence>
<sequence>MVADKAPQLASEEDRRLSSKLQSMKFMQRSADNAKVAAEKKLERKMIDESHWRATYPDDVVSKERPKLQVVYETSYLKMLPGSSTVGSDSGTGIGGRDSIVAGRRAFQSFNQPVETSNAETGQSVQQSEDDEESESRRTLSARLDNGISSAHNAKPQSSLREKNKQLKRKRN</sequence>
<evidence type="ECO:0000313" key="2">
    <source>
        <dbReference type="EMBL" id="KAJ1996322.1"/>
    </source>
</evidence>
<evidence type="ECO:0000313" key="3">
    <source>
        <dbReference type="Proteomes" id="UP001151295"/>
    </source>
</evidence>
<feature type="compositionally biased region" description="Polar residues" evidence="1">
    <location>
        <begin position="147"/>
        <end position="159"/>
    </location>
</feature>
<protein>
    <recommendedName>
        <fullName evidence="4">M-phase phosphoprotein 6</fullName>
    </recommendedName>
</protein>
<reference evidence="2" key="1">
    <citation type="submission" date="2022-07" db="EMBL/GenBank/DDBJ databases">
        <title>Phylogenomic reconstructions and comparative analyses of Kickxellomycotina fungi.</title>
        <authorList>
            <person name="Reynolds N.K."/>
            <person name="Stajich J.E."/>
            <person name="Barry K."/>
            <person name="Grigoriev I.V."/>
            <person name="Crous P."/>
            <person name="Smith M.E."/>
        </authorList>
    </citation>
    <scope>NUCLEOTIDE SEQUENCE</scope>
    <source>
        <strain evidence="2">BCRC 34882</strain>
    </source>
</reference>
<feature type="compositionally biased region" description="Polar residues" evidence="1">
    <location>
        <begin position="108"/>
        <end position="122"/>
    </location>
</feature>
<dbReference type="PANTHER" id="PTHR13582:SF0">
    <property type="entry name" value="M-PHASE PHOSPHOPROTEIN 6"/>
    <property type="match status" value="1"/>
</dbReference>
<proteinExistence type="predicted"/>
<dbReference type="InterPro" id="IPR019324">
    <property type="entry name" value="MPP6"/>
</dbReference>
<keyword evidence="3" id="KW-1185">Reference proteome</keyword>